<reference evidence="2" key="1">
    <citation type="submission" date="2016-10" db="EMBL/GenBank/DDBJ databases">
        <authorList>
            <person name="Varghese N."/>
            <person name="Submissions S."/>
        </authorList>
    </citation>
    <scope>NUCLEOTIDE SEQUENCE [LARGE SCALE GENOMIC DNA]</scope>
    <source>
        <strain evidence="2">DSM 15363</strain>
    </source>
</reference>
<keyword evidence="2" id="KW-1185">Reference proteome</keyword>
<dbReference type="OrthoDB" id="1440320at2"/>
<accession>A0A1G7WXE7</accession>
<name>A0A1G7WXE7_9FLAO</name>
<dbReference type="Proteomes" id="UP000199492">
    <property type="component" value="Unassembled WGS sequence"/>
</dbReference>
<sequence>MFFLTRNDFSNNVVLNRINLSEIFNSDEYYFTPQETIIEFDENEQLMSKVYFESENRFHAIFGLNNYHAVLKTFENGTEVLERNITTDFGMDRYGIEANSFFSGTNTLMLMESVFNSSLKRVKLIDINSFSLISEHTNISFNFFKGFGNSEGQYLIGRKEYNFETHEYLTDIQGNIIYDITDGYSFLGRSSIGYDEDEDAFEFFDRGDGRNETGVINITNGDLTKRSIAGEPNFRNSPIFYYVPN</sequence>
<dbReference type="AlphaFoldDB" id="A0A1G7WXE7"/>
<protein>
    <submittedName>
        <fullName evidence="1">Uncharacterized protein</fullName>
    </submittedName>
</protein>
<organism evidence="1 2">
    <name type="scientific">Winogradskyella thalassocola</name>
    <dbReference type="NCBI Taxonomy" id="262004"/>
    <lineage>
        <taxon>Bacteria</taxon>
        <taxon>Pseudomonadati</taxon>
        <taxon>Bacteroidota</taxon>
        <taxon>Flavobacteriia</taxon>
        <taxon>Flavobacteriales</taxon>
        <taxon>Flavobacteriaceae</taxon>
        <taxon>Winogradskyella</taxon>
    </lineage>
</organism>
<evidence type="ECO:0000313" key="1">
    <source>
        <dbReference type="EMBL" id="SDG75980.1"/>
    </source>
</evidence>
<dbReference type="STRING" id="262004.SAMN04489796_101504"/>
<dbReference type="RefSeq" id="WP_092466006.1">
    <property type="nucleotide sequence ID" value="NZ_FNCZ01000001.1"/>
</dbReference>
<gene>
    <name evidence="1" type="ORF">SAMN04489796_101504</name>
</gene>
<proteinExistence type="predicted"/>
<dbReference type="EMBL" id="FNCZ01000001">
    <property type="protein sequence ID" value="SDG75980.1"/>
    <property type="molecule type" value="Genomic_DNA"/>
</dbReference>
<evidence type="ECO:0000313" key="2">
    <source>
        <dbReference type="Proteomes" id="UP000199492"/>
    </source>
</evidence>